<dbReference type="Pfam" id="PF14348">
    <property type="entry name" value="DtrJ-like"/>
    <property type="match status" value="1"/>
</dbReference>
<dbReference type="OrthoDB" id="8560531at2"/>
<reference evidence="2 3" key="1">
    <citation type="submission" date="2016-10" db="EMBL/GenBank/DDBJ databases">
        <authorList>
            <person name="de Groot N.N."/>
        </authorList>
    </citation>
    <scope>NUCLEOTIDE SEQUENCE [LARGE SCALE GENOMIC DNA]</scope>
    <source>
        <strain evidence="2 3">Nm1</strain>
    </source>
</reference>
<keyword evidence="1" id="KW-1133">Transmembrane helix</keyword>
<dbReference type="InterPro" id="IPR022266">
    <property type="entry name" value="DtrJ-like"/>
</dbReference>
<feature type="transmembrane region" description="Helical" evidence="1">
    <location>
        <begin position="173"/>
        <end position="192"/>
    </location>
</feature>
<feature type="transmembrane region" description="Helical" evidence="1">
    <location>
        <begin position="12"/>
        <end position="29"/>
    </location>
</feature>
<evidence type="ECO:0000313" key="3">
    <source>
        <dbReference type="Proteomes" id="UP000198640"/>
    </source>
</evidence>
<sequence>MVNTYRRNPWSTILVMLFSIGLMATWVWLPKQIVEQTRAVERQQMVHWAGDMANQWIVSRSSLAMIDFSKEAEKAADWLNGGREIDSWLLDRIYTTLLWIDVFAYRMYSLVIWGLLVFPLLLAASADGLYVREIRKTMFVSQSPLRLRVGASLFLLTSVLLFVWLFVPVPLPALSAPTMLVLMAYSLWIWMANLQKRI</sequence>
<name>A0A1H3F9P4_9PROT</name>
<evidence type="ECO:0008006" key="4">
    <source>
        <dbReference type="Google" id="ProtNLM"/>
    </source>
</evidence>
<proteinExistence type="predicted"/>
<dbReference type="AlphaFoldDB" id="A0A1H3F9P4"/>
<accession>A0A1H3F9P4</accession>
<feature type="transmembrane region" description="Helical" evidence="1">
    <location>
        <begin position="147"/>
        <end position="167"/>
    </location>
</feature>
<keyword evidence="1" id="KW-0472">Membrane</keyword>
<gene>
    <name evidence="2" type="ORF">SAMN05421881_101122</name>
</gene>
<evidence type="ECO:0000256" key="1">
    <source>
        <dbReference type="SAM" id="Phobius"/>
    </source>
</evidence>
<protein>
    <recommendedName>
        <fullName evidence="4">DUF4400 domain-containing protein</fullName>
    </recommendedName>
</protein>
<dbReference type="RefSeq" id="WP_090412435.1">
    <property type="nucleotide sequence ID" value="NZ_FNOY01000011.1"/>
</dbReference>
<keyword evidence="3" id="KW-1185">Reference proteome</keyword>
<evidence type="ECO:0000313" key="2">
    <source>
        <dbReference type="EMBL" id="SDX87615.1"/>
    </source>
</evidence>
<feature type="transmembrane region" description="Helical" evidence="1">
    <location>
        <begin position="107"/>
        <end position="126"/>
    </location>
</feature>
<keyword evidence="1" id="KW-0812">Transmembrane</keyword>
<dbReference type="EMBL" id="FNOY01000011">
    <property type="protein sequence ID" value="SDX87615.1"/>
    <property type="molecule type" value="Genomic_DNA"/>
</dbReference>
<dbReference type="STRING" id="44576.SAMN05421881_101122"/>
<dbReference type="Proteomes" id="UP000198640">
    <property type="component" value="Unassembled WGS sequence"/>
</dbReference>
<organism evidence="2 3">
    <name type="scientific">Nitrosomonas halophila</name>
    <dbReference type="NCBI Taxonomy" id="44576"/>
    <lineage>
        <taxon>Bacteria</taxon>
        <taxon>Pseudomonadati</taxon>
        <taxon>Pseudomonadota</taxon>
        <taxon>Betaproteobacteria</taxon>
        <taxon>Nitrosomonadales</taxon>
        <taxon>Nitrosomonadaceae</taxon>
        <taxon>Nitrosomonas</taxon>
    </lineage>
</organism>